<sequence>MMRLIHVHTFQLHDFVGNPSTFPNYSILSHTWEDGEVSFQDIQDVSLARRMKGFNKIKYCCEQAAEDGFEWAWVDTCCIDKTSSAELSEAINSMYNWYGNAMVCYAYLSDVGSAGAFNHKTELQHIGELPRWFKRGWTLQELIAPLSVKFFTKDWRFIGTKKDKALRLSIITGIDAGVLRHERSAFQIPVAVRMYWASSRQTTRLEDTAYCLMGLFDVNMPLLYGEGMKAFHRLQEQILKTTNDDSLFLWQMRSPHEWSTWDNTENTLDSSGMLASSPGEFDRQADCFSLQPECFFCEPQLMPRELGLRMTLPMRKMTISDIDRFQFPSLVGHIFKRVFVAALGCLVQNDEGSDSQVAILLQAVSEVGSPEKKVLHRIKYIHCLIPLLEVRNWQTYTCFVAGDAPSSFAKKDKRFLNQVDLNADTTFAIENIEAPRYLDCSGYMSAAFIIQCGVTGQDYLLTYAMDTLNNAPTRAFIQFETLPARYNTLVVRNRYRLQIPQPLDWTLALREGYGPIMEDEISVEGDLMLSIVLKCEEDRSGDTYKLRVRCTRILAS</sequence>
<evidence type="ECO:0000313" key="4">
    <source>
        <dbReference type="Proteomes" id="UP001265746"/>
    </source>
</evidence>
<name>A0AAD9S5H5_PHOAM</name>
<evidence type="ECO:0000259" key="1">
    <source>
        <dbReference type="Pfam" id="PF06985"/>
    </source>
</evidence>
<dbReference type="InterPro" id="IPR010730">
    <property type="entry name" value="HET"/>
</dbReference>
<dbReference type="EMBL" id="JAUJFL010000008">
    <property type="protein sequence ID" value="KAK2598699.1"/>
    <property type="molecule type" value="Genomic_DNA"/>
</dbReference>
<proteinExistence type="predicted"/>
<dbReference type="Pfam" id="PF06985">
    <property type="entry name" value="HET"/>
    <property type="match status" value="1"/>
</dbReference>
<dbReference type="AlphaFoldDB" id="A0AAD9S5H5"/>
<organism evidence="3 4">
    <name type="scientific">Phomopsis amygdali</name>
    <name type="common">Fusicoccum amygdali</name>
    <dbReference type="NCBI Taxonomy" id="1214568"/>
    <lineage>
        <taxon>Eukaryota</taxon>
        <taxon>Fungi</taxon>
        <taxon>Dikarya</taxon>
        <taxon>Ascomycota</taxon>
        <taxon>Pezizomycotina</taxon>
        <taxon>Sordariomycetes</taxon>
        <taxon>Sordariomycetidae</taxon>
        <taxon>Diaporthales</taxon>
        <taxon>Diaporthaceae</taxon>
        <taxon>Diaporthe</taxon>
    </lineage>
</organism>
<keyword evidence="4" id="KW-1185">Reference proteome</keyword>
<dbReference type="Pfam" id="PF26640">
    <property type="entry name" value="DUF8212"/>
    <property type="match status" value="1"/>
</dbReference>
<evidence type="ECO:0000313" key="3">
    <source>
        <dbReference type="EMBL" id="KAK2598699.1"/>
    </source>
</evidence>
<gene>
    <name evidence="3" type="ORF">N8I77_012091</name>
</gene>
<protein>
    <recommendedName>
        <fullName evidence="5">Heterokaryon incompatibility domain-containing protein</fullName>
    </recommendedName>
</protein>
<dbReference type="Proteomes" id="UP001265746">
    <property type="component" value="Unassembled WGS sequence"/>
</dbReference>
<reference evidence="3" key="1">
    <citation type="submission" date="2023-06" db="EMBL/GenBank/DDBJ databases">
        <authorList>
            <person name="Noh H."/>
        </authorList>
    </citation>
    <scope>NUCLEOTIDE SEQUENCE</scope>
    <source>
        <strain evidence="3">DUCC20226</strain>
    </source>
</reference>
<dbReference type="PANTHER" id="PTHR10622">
    <property type="entry name" value="HET DOMAIN-CONTAINING PROTEIN"/>
    <property type="match status" value="1"/>
</dbReference>
<feature type="domain" description="DUF8212" evidence="2">
    <location>
        <begin position="229"/>
        <end position="292"/>
    </location>
</feature>
<accession>A0AAD9S5H5</accession>
<feature type="domain" description="Heterokaryon incompatibility" evidence="1">
    <location>
        <begin position="25"/>
        <end position="121"/>
    </location>
</feature>
<comment type="caution">
    <text evidence="3">The sequence shown here is derived from an EMBL/GenBank/DDBJ whole genome shotgun (WGS) entry which is preliminary data.</text>
</comment>
<dbReference type="InterPro" id="IPR058525">
    <property type="entry name" value="DUF8212"/>
</dbReference>
<evidence type="ECO:0008006" key="5">
    <source>
        <dbReference type="Google" id="ProtNLM"/>
    </source>
</evidence>
<evidence type="ECO:0000259" key="2">
    <source>
        <dbReference type="Pfam" id="PF26640"/>
    </source>
</evidence>
<dbReference type="PANTHER" id="PTHR10622:SF10">
    <property type="entry name" value="HET DOMAIN-CONTAINING PROTEIN"/>
    <property type="match status" value="1"/>
</dbReference>